<proteinExistence type="predicted"/>
<reference evidence="1 2" key="1">
    <citation type="submission" date="2019-12" db="EMBL/GenBank/DDBJ databases">
        <authorList>
            <person name="Li C."/>
            <person name="Zhao J."/>
        </authorList>
    </citation>
    <scope>NUCLEOTIDE SEQUENCE [LARGE SCALE GENOMIC DNA]</scope>
    <source>
        <strain evidence="1 2">NEAU-DD11</strain>
    </source>
</reference>
<accession>A0A7X3FYB5</accession>
<evidence type="ECO:0000313" key="2">
    <source>
        <dbReference type="Proteomes" id="UP000443353"/>
    </source>
</evidence>
<evidence type="ECO:0000313" key="1">
    <source>
        <dbReference type="EMBL" id="MVW60291.1"/>
    </source>
</evidence>
<organism evidence="1 2">
    <name type="scientific">Massilia cellulosiltytica</name>
    <dbReference type="NCBI Taxonomy" id="2683234"/>
    <lineage>
        <taxon>Bacteria</taxon>
        <taxon>Pseudomonadati</taxon>
        <taxon>Pseudomonadota</taxon>
        <taxon>Betaproteobacteria</taxon>
        <taxon>Burkholderiales</taxon>
        <taxon>Oxalobacteraceae</taxon>
        <taxon>Telluria group</taxon>
        <taxon>Massilia</taxon>
    </lineage>
</organism>
<dbReference type="Proteomes" id="UP000443353">
    <property type="component" value="Unassembled WGS sequence"/>
</dbReference>
<sequence length="63" mass="6663">MLRTIGVIDKIKSGDIASAMPKAALKWAALPEGPGLANHYPPQPYVEYSEFLATYKAAGGTGQ</sequence>
<gene>
    <name evidence="1" type="ORF">GPY61_10140</name>
</gene>
<keyword evidence="2" id="KW-1185">Reference proteome</keyword>
<comment type="caution">
    <text evidence="1">The sequence shown here is derived from an EMBL/GenBank/DDBJ whole genome shotgun (WGS) entry which is preliminary data.</text>
</comment>
<name>A0A7X3FYB5_9BURK</name>
<protein>
    <submittedName>
        <fullName evidence="1">Uncharacterized protein</fullName>
    </submittedName>
</protein>
<dbReference type="EMBL" id="WSES01000003">
    <property type="protein sequence ID" value="MVW60291.1"/>
    <property type="molecule type" value="Genomic_DNA"/>
</dbReference>
<dbReference type="Gene3D" id="1.10.530.10">
    <property type="match status" value="1"/>
</dbReference>
<dbReference type="RefSeq" id="WP_156403880.1">
    <property type="nucleotide sequence ID" value="NZ_WSES01000003.1"/>
</dbReference>
<dbReference type="AlphaFoldDB" id="A0A7X3FYB5"/>